<dbReference type="InterPro" id="IPR037171">
    <property type="entry name" value="NagB/RpiA_transferase-like"/>
</dbReference>
<dbReference type="AlphaFoldDB" id="S5TJH3"/>
<comment type="pathway">
    <text evidence="3 7">Carbohydrate degradation; pentose phosphate pathway; D-ribulose 5-phosphate from D-glucose 6-phosphate (oxidative stage): step 2/3.</text>
</comment>
<keyword evidence="7" id="KW-0378">Hydrolase</keyword>
<dbReference type="OrthoDB" id="9810967at2"/>
<dbReference type="Gene3D" id="3.40.50.1360">
    <property type="match status" value="1"/>
</dbReference>
<proteinExistence type="inferred from homology"/>
<accession>S5TJH3</accession>
<reference evidence="9 10" key="1">
    <citation type="submission" date="2012-11" db="EMBL/GenBank/DDBJ databases">
        <title>The complete genome sequence of Corynebacterium maris Coryn-1 (=DSM 45190).</title>
        <authorList>
            <person name="Schaffert L."/>
            <person name="Albersmeier A."/>
            <person name="Kalinowski J."/>
            <person name="Ruckert C."/>
        </authorList>
    </citation>
    <scope>NUCLEOTIDE SEQUENCE [LARGE SCALE GENOMIC DNA]</scope>
    <source>
        <strain evidence="10">Coryn-1</strain>
    </source>
</reference>
<dbReference type="UniPathway" id="UPA00115">
    <property type="reaction ID" value="UER00409"/>
</dbReference>
<evidence type="ECO:0000256" key="7">
    <source>
        <dbReference type="RuleBase" id="RU365095"/>
    </source>
</evidence>
<dbReference type="EC" id="3.1.1.31" evidence="5 7"/>
<comment type="function">
    <text evidence="2 7">Hydrolysis of 6-phosphogluconolactone to 6-phosphogluconate.</text>
</comment>
<comment type="similarity">
    <text evidence="4 7">Belongs to the glucosamine/galactosamine-6-phosphate isomerase family. 6-phosphogluconolactonase subfamily.</text>
</comment>
<evidence type="ECO:0000256" key="6">
    <source>
        <dbReference type="ARBA" id="ARBA00020337"/>
    </source>
</evidence>
<dbReference type="KEGG" id="cmd:B841_07075"/>
<dbReference type="PANTHER" id="PTHR11054:SF0">
    <property type="entry name" value="6-PHOSPHOGLUCONOLACTONASE"/>
    <property type="match status" value="1"/>
</dbReference>
<dbReference type="RefSeq" id="WP_020934821.1">
    <property type="nucleotide sequence ID" value="NC_021915.1"/>
</dbReference>
<dbReference type="GO" id="GO:0017057">
    <property type="term" value="F:6-phosphogluconolactonase activity"/>
    <property type="evidence" value="ECO:0007669"/>
    <property type="project" value="UniProtKB-UniRule"/>
</dbReference>
<protein>
    <recommendedName>
        <fullName evidence="6 7">6-phosphogluconolactonase</fullName>
        <shortName evidence="7">6PGL</shortName>
        <ecNumber evidence="5 7">3.1.1.31</ecNumber>
    </recommendedName>
</protein>
<evidence type="ECO:0000259" key="8">
    <source>
        <dbReference type="Pfam" id="PF01182"/>
    </source>
</evidence>
<dbReference type="HOGENOM" id="CLU_053947_1_1_11"/>
<evidence type="ECO:0000256" key="5">
    <source>
        <dbReference type="ARBA" id="ARBA00013198"/>
    </source>
</evidence>
<dbReference type="EMBL" id="CP003924">
    <property type="protein sequence ID" value="AGS34888.1"/>
    <property type="molecule type" value="Genomic_DNA"/>
</dbReference>
<keyword evidence="10" id="KW-1185">Reference proteome</keyword>
<dbReference type="GO" id="GO:0006098">
    <property type="term" value="P:pentose-phosphate shunt"/>
    <property type="evidence" value="ECO:0007669"/>
    <property type="project" value="UniProtKB-UniPathway"/>
</dbReference>
<dbReference type="InterPro" id="IPR006148">
    <property type="entry name" value="Glc/Gal-6P_isomerase"/>
</dbReference>
<dbReference type="SUPFAM" id="SSF100950">
    <property type="entry name" value="NagB/RpiA/CoA transferase-like"/>
    <property type="match status" value="1"/>
</dbReference>
<dbReference type="NCBIfam" id="TIGR01198">
    <property type="entry name" value="pgl"/>
    <property type="match status" value="1"/>
</dbReference>
<dbReference type="InterPro" id="IPR039104">
    <property type="entry name" value="6PGL"/>
</dbReference>
<dbReference type="STRING" id="1224163.B841_07075"/>
<evidence type="ECO:0000313" key="9">
    <source>
        <dbReference type="EMBL" id="AGS34888.1"/>
    </source>
</evidence>
<organism evidence="9 10">
    <name type="scientific">Corynebacterium maris DSM 45190</name>
    <dbReference type="NCBI Taxonomy" id="1224163"/>
    <lineage>
        <taxon>Bacteria</taxon>
        <taxon>Bacillati</taxon>
        <taxon>Actinomycetota</taxon>
        <taxon>Actinomycetes</taxon>
        <taxon>Mycobacteriales</taxon>
        <taxon>Corynebacteriaceae</taxon>
        <taxon>Corynebacterium</taxon>
    </lineage>
</organism>
<feature type="domain" description="Glucosamine/galactosamine-6-phosphate isomerase" evidence="8">
    <location>
        <begin position="9"/>
        <end position="236"/>
    </location>
</feature>
<dbReference type="InterPro" id="IPR005900">
    <property type="entry name" value="6-phosphogluconolactonase_DevB"/>
</dbReference>
<comment type="catalytic activity">
    <reaction evidence="1 7">
        <text>6-phospho-D-glucono-1,5-lactone + H2O = 6-phospho-D-gluconate + H(+)</text>
        <dbReference type="Rhea" id="RHEA:12556"/>
        <dbReference type="ChEBI" id="CHEBI:15377"/>
        <dbReference type="ChEBI" id="CHEBI:15378"/>
        <dbReference type="ChEBI" id="CHEBI:57955"/>
        <dbReference type="ChEBI" id="CHEBI:58759"/>
        <dbReference type="EC" id="3.1.1.31"/>
    </reaction>
</comment>
<dbReference type="Pfam" id="PF01182">
    <property type="entry name" value="Glucosamine_iso"/>
    <property type="match status" value="1"/>
</dbReference>
<dbReference type="eggNOG" id="COG0363">
    <property type="taxonomic scope" value="Bacteria"/>
</dbReference>
<dbReference type="GO" id="GO:0005975">
    <property type="term" value="P:carbohydrate metabolic process"/>
    <property type="evidence" value="ECO:0007669"/>
    <property type="project" value="UniProtKB-UniRule"/>
</dbReference>
<evidence type="ECO:0000256" key="1">
    <source>
        <dbReference type="ARBA" id="ARBA00000832"/>
    </source>
</evidence>
<sequence>MVTVNRVSDLDELVRTVAGRIIDVVSNIQATSGGRHNDGVARLVLTGGTAGVRVLAQLREFDAAADEQAETFPAQRIDWSRVRIFFGDERNVPVSHEDSNEGQAREALLDHVAIPAEQIHGYGLGERDLSEAAAAYETVLAEFAPEGFDVHLLGMGPEGHINTLFPHTAAVAETEKLVVAEYDSPKPPAERATLTLPAVAKAERVWFLVSGKDKAEAAGHVVRRSSPADWPAAGAVGAVETVLFVSEDAAGEIDG</sequence>
<evidence type="ECO:0000256" key="4">
    <source>
        <dbReference type="ARBA" id="ARBA00010662"/>
    </source>
</evidence>
<evidence type="ECO:0000313" key="10">
    <source>
        <dbReference type="Proteomes" id="UP000015388"/>
    </source>
</evidence>
<evidence type="ECO:0000256" key="2">
    <source>
        <dbReference type="ARBA" id="ARBA00002681"/>
    </source>
</evidence>
<dbReference type="CDD" id="cd01400">
    <property type="entry name" value="6PGL"/>
    <property type="match status" value="1"/>
</dbReference>
<dbReference type="PANTHER" id="PTHR11054">
    <property type="entry name" value="6-PHOSPHOGLUCONOLACTONASE"/>
    <property type="match status" value="1"/>
</dbReference>
<gene>
    <name evidence="7" type="primary">pgl</name>
    <name evidence="9" type="ORF">B841_07075</name>
</gene>
<dbReference type="PATRIC" id="fig|1224163.3.peg.1421"/>
<name>S5TJH3_9CORY</name>
<dbReference type="Proteomes" id="UP000015388">
    <property type="component" value="Chromosome"/>
</dbReference>
<evidence type="ECO:0000256" key="3">
    <source>
        <dbReference type="ARBA" id="ARBA00004961"/>
    </source>
</evidence>